<accession>A0ACB9EQ18</accession>
<evidence type="ECO:0000313" key="1">
    <source>
        <dbReference type="EMBL" id="KAI3761124.1"/>
    </source>
</evidence>
<dbReference type="Proteomes" id="UP001056120">
    <property type="component" value="Linkage Group LG17"/>
</dbReference>
<evidence type="ECO:0000313" key="2">
    <source>
        <dbReference type="Proteomes" id="UP001056120"/>
    </source>
</evidence>
<proteinExistence type="predicted"/>
<organism evidence="1 2">
    <name type="scientific">Smallanthus sonchifolius</name>
    <dbReference type="NCBI Taxonomy" id="185202"/>
    <lineage>
        <taxon>Eukaryota</taxon>
        <taxon>Viridiplantae</taxon>
        <taxon>Streptophyta</taxon>
        <taxon>Embryophyta</taxon>
        <taxon>Tracheophyta</taxon>
        <taxon>Spermatophyta</taxon>
        <taxon>Magnoliopsida</taxon>
        <taxon>eudicotyledons</taxon>
        <taxon>Gunneridae</taxon>
        <taxon>Pentapetalae</taxon>
        <taxon>asterids</taxon>
        <taxon>campanulids</taxon>
        <taxon>Asterales</taxon>
        <taxon>Asteraceae</taxon>
        <taxon>Asteroideae</taxon>
        <taxon>Heliantheae alliance</taxon>
        <taxon>Millerieae</taxon>
        <taxon>Smallanthus</taxon>
    </lineage>
</organism>
<reference evidence="2" key="1">
    <citation type="journal article" date="2022" name="Mol. Ecol. Resour.">
        <title>The genomes of chicory, endive, great burdock and yacon provide insights into Asteraceae palaeo-polyploidization history and plant inulin production.</title>
        <authorList>
            <person name="Fan W."/>
            <person name="Wang S."/>
            <person name="Wang H."/>
            <person name="Wang A."/>
            <person name="Jiang F."/>
            <person name="Liu H."/>
            <person name="Zhao H."/>
            <person name="Xu D."/>
            <person name="Zhang Y."/>
        </authorList>
    </citation>
    <scope>NUCLEOTIDE SEQUENCE [LARGE SCALE GENOMIC DNA]</scope>
    <source>
        <strain evidence="2">cv. Yunnan</strain>
    </source>
</reference>
<keyword evidence="2" id="KW-1185">Reference proteome</keyword>
<name>A0ACB9EQ18_9ASTR</name>
<dbReference type="EMBL" id="CM042034">
    <property type="protein sequence ID" value="KAI3761124.1"/>
    <property type="molecule type" value="Genomic_DNA"/>
</dbReference>
<comment type="caution">
    <text evidence="1">The sequence shown here is derived from an EMBL/GenBank/DDBJ whole genome shotgun (WGS) entry which is preliminary data.</text>
</comment>
<protein>
    <submittedName>
        <fullName evidence="1">Uncharacterized protein</fullName>
    </submittedName>
</protein>
<gene>
    <name evidence="1" type="ORF">L1987_51532</name>
</gene>
<sequence length="171" mass="19029">MGYGEWTSDSRATYNKWNGIERINKQLVSWWTSSDSSKESAVLMHQSNWLLWLLHGKIGVSDYNNALKVGYDPELESYPPWLKSQPYSHFLSTIQAPGTKISFPEDCVVCTGTADSIAAFLAARATQSGKAVACLLSKIYIFISISFNFPNKLINDLPNSGSNRRDARSGL</sequence>
<reference evidence="1 2" key="2">
    <citation type="journal article" date="2022" name="Mol. Ecol. Resour.">
        <title>The genomes of chicory, endive, great burdock and yacon provide insights into Asteraceae paleo-polyploidization history and plant inulin production.</title>
        <authorList>
            <person name="Fan W."/>
            <person name="Wang S."/>
            <person name="Wang H."/>
            <person name="Wang A."/>
            <person name="Jiang F."/>
            <person name="Liu H."/>
            <person name="Zhao H."/>
            <person name="Xu D."/>
            <person name="Zhang Y."/>
        </authorList>
    </citation>
    <scope>NUCLEOTIDE SEQUENCE [LARGE SCALE GENOMIC DNA]</scope>
    <source>
        <strain evidence="2">cv. Yunnan</strain>
        <tissue evidence="1">Leaves</tissue>
    </source>
</reference>